<proteinExistence type="predicted"/>
<dbReference type="AlphaFoldDB" id="A0A9Q0MRB6"/>
<protein>
    <submittedName>
        <fullName evidence="1">Uncharacterized protein</fullName>
    </submittedName>
</protein>
<organism evidence="1 2">
    <name type="scientific">Pseudolycoriella hygida</name>
    <dbReference type="NCBI Taxonomy" id="35572"/>
    <lineage>
        <taxon>Eukaryota</taxon>
        <taxon>Metazoa</taxon>
        <taxon>Ecdysozoa</taxon>
        <taxon>Arthropoda</taxon>
        <taxon>Hexapoda</taxon>
        <taxon>Insecta</taxon>
        <taxon>Pterygota</taxon>
        <taxon>Neoptera</taxon>
        <taxon>Endopterygota</taxon>
        <taxon>Diptera</taxon>
        <taxon>Nematocera</taxon>
        <taxon>Sciaroidea</taxon>
        <taxon>Sciaridae</taxon>
        <taxon>Pseudolycoriella</taxon>
    </lineage>
</organism>
<sequence length="93" mass="9651">LNETVRFDCAFSTMAVLVSYPKSKVVEMETETTNIKKSSTSSSSVGVTAATGVTAETTGSTAATTGATAAVAASCCLGRAAFFRTYFIARFSR</sequence>
<feature type="non-terminal residue" evidence="1">
    <location>
        <position position="93"/>
    </location>
</feature>
<dbReference type="Proteomes" id="UP001151699">
    <property type="component" value="Chromosome C"/>
</dbReference>
<accession>A0A9Q0MRB6</accession>
<reference evidence="1" key="1">
    <citation type="submission" date="2022-07" db="EMBL/GenBank/DDBJ databases">
        <authorList>
            <person name="Trinca V."/>
            <person name="Uliana J.V.C."/>
            <person name="Torres T.T."/>
            <person name="Ward R.J."/>
            <person name="Monesi N."/>
        </authorList>
    </citation>
    <scope>NUCLEOTIDE SEQUENCE</scope>
    <source>
        <strain evidence="1">HSMRA1968</strain>
        <tissue evidence="1">Whole embryos</tissue>
    </source>
</reference>
<evidence type="ECO:0000313" key="1">
    <source>
        <dbReference type="EMBL" id="KAJ6636511.1"/>
    </source>
</evidence>
<dbReference type="EMBL" id="WJQU01000004">
    <property type="protein sequence ID" value="KAJ6636511.1"/>
    <property type="molecule type" value="Genomic_DNA"/>
</dbReference>
<evidence type="ECO:0000313" key="2">
    <source>
        <dbReference type="Proteomes" id="UP001151699"/>
    </source>
</evidence>
<keyword evidence="2" id="KW-1185">Reference proteome</keyword>
<name>A0A9Q0MRB6_9DIPT</name>
<gene>
    <name evidence="1" type="ORF">Bhyg_15101</name>
</gene>
<comment type="caution">
    <text evidence="1">The sequence shown here is derived from an EMBL/GenBank/DDBJ whole genome shotgun (WGS) entry which is preliminary data.</text>
</comment>